<dbReference type="GO" id="GO:0009307">
    <property type="term" value="P:DNA restriction-modification system"/>
    <property type="evidence" value="ECO:0007669"/>
    <property type="project" value="UniProtKB-KW"/>
</dbReference>
<dbReference type="Proteomes" id="UP000236151">
    <property type="component" value="Unassembled WGS sequence"/>
</dbReference>
<dbReference type="AlphaFoldDB" id="A0A2K2FS58"/>
<dbReference type="Gene3D" id="3.40.50.150">
    <property type="entry name" value="Vaccinia Virus protein VP39"/>
    <property type="match status" value="1"/>
</dbReference>
<evidence type="ECO:0000256" key="3">
    <source>
        <dbReference type="ARBA" id="ARBA00022679"/>
    </source>
</evidence>
<dbReference type="KEGG" id="cthd:CDO33_16945"/>
<evidence type="ECO:0000256" key="5">
    <source>
        <dbReference type="ARBA" id="ARBA00022747"/>
    </source>
</evidence>
<protein>
    <recommendedName>
        <fullName evidence="6">DNA methylase N-4/N-6 domain-containing protein</fullName>
    </recommendedName>
</protein>
<evidence type="ECO:0000313" key="7">
    <source>
        <dbReference type="EMBL" id="PNU01609.1"/>
    </source>
</evidence>
<keyword evidence="4" id="KW-0949">S-adenosyl-L-methionine</keyword>
<dbReference type="GO" id="GO:0003677">
    <property type="term" value="F:DNA binding"/>
    <property type="evidence" value="ECO:0007669"/>
    <property type="project" value="InterPro"/>
</dbReference>
<dbReference type="RefSeq" id="WP_103079838.1">
    <property type="nucleotide sequence ID" value="NZ_CP021850.1"/>
</dbReference>
<reference evidence="7 8" key="1">
    <citation type="submission" date="2017-06" db="EMBL/GenBank/DDBJ databases">
        <title>Investigating the central metabolism of Clostridium thermosuccinogenes.</title>
        <authorList>
            <person name="Koendjbiharie J.G."/>
            <person name="van Kranenburg R."/>
        </authorList>
    </citation>
    <scope>NUCLEOTIDE SEQUENCE [LARGE SCALE GENOMIC DNA]</scope>
    <source>
        <strain evidence="7 8">DSM 5806</strain>
    </source>
</reference>
<keyword evidence="2" id="KW-0489">Methyltransferase</keyword>
<evidence type="ECO:0000256" key="1">
    <source>
        <dbReference type="ARBA" id="ARBA00006594"/>
    </source>
</evidence>
<comment type="similarity">
    <text evidence="1">Belongs to the N(4)/N(6)-methyltransferase family.</text>
</comment>
<keyword evidence="8" id="KW-1185">Reference proteome</keyword>
<dbReference type="PIRSF" id="PIRSF015855">
    <property type="entry name" value="TypeIII_Mtase_mKpnI"/>
    <property type="match status" value="1"/>
</dbReference>
<dbReference type="InterPro" id="IPR029063">
    <property type="entry name" value="SAM-dependent_MTases_sf"/>
</dbReference>
<keyword evidence="3" id="KW-0808">Transferase</keyword>
<dbReference type="PROSITE" id="PS00092">
    <property type="entry name" value="N6_MTASE"/>
    <property type="match status" value="1"/>
</dbReference>
<keyword evidence="5" id="KW-0680">Restriction system</keyword>
<dbReference type="Pfam" id="PF01555">
    <property type="entry name" value="N6_N4_Mtase"/>
    <property type="match status" value="1"/>
</dbReference>
<dbReference type="OrthoDB" id="9800801at2"/>
<dbReference type="InterPro" id="IPR002295">
    <property type="entry name" value="N4/N6-MTase_EcoPI_Mod-like"/>
</dbReference>
<dbReference type="GO" id="GO:0032259">
    <property type="term" value="P:methylation"/>
    <property type="evidence" value="ECO:0007669"/>
    <property type="project" value="UniProtKB-KW"/>
</dbReference>
<gene>
    <name evidence="7" type="ORF">CDQ84_00960</name>
</gene>
<sequence>MDKLTKKPADNVQLNIEKIAGIFPNVITEIRDENGNLKKAVDFELLKQELSYGIVEGGKERYQLTWPGKKEAILLANTPADKTLKPVKEDSVDWDNTQNLYIEGDNLDVLKLLQESYVNRIKCIYIDPPYNTGKDFTYKDDYRLAAADYLKKSGQLDEEGKRLSQDNELNGRFHSGWLTMMYSRLKLARVLLKDDGVIFISVDDHEHHNLRKICDEIFGSSNFIGEVIRKTKSMTGDDGNGFNLQHENLLIYSKKKSAVHLVGKEKSFANYSNPDNDPYGDWCPGDPSAKRGGDSTYFPIKNPYTGKVDYPPKGRFWAFSEKTLKEYINRGKIKFKVDHGENERGFIFKRYKNEAINRNNPVSSLFATENDFMNQSATMELKGLFNESYFDYPKPVAFIYELVKCCTTGKDDIILDFFSGSATTAHAVMKLNAEDGGRRKFIMVQLPEPTEPNSAANRDGYKNICEIGKERIRRAAAKIKEETGADIDYGFRVYRVDSSDVTAN</sequence>
<proteinExistence type="inferred from homology"/>
<dbReference type="InterPro" id="IPR002941">
    <property type="entry name" value="DNA_methylase_N4/N6"/>
</dbReference>
<dbReference type="InterPro" id="IPR002052">
    <property type="entry name" value="DNA_methylase_N6_adenine_CS"/>
</dbReference>
<name>A0A2K2FS58_9CLOT</name>
<dbReference type="EMBL" id="NIOJ01000001">
    <property type="protein sequence ID" value="PNU01609.1"/>
    <property type="molecule type" value="Genomic_DNA"/>
</dbReference>
<feature type="domain" description="DNA methylase N-4/N-6" evidence="6">
    <location>
        <begin position="121"/>
        <end position="441"/>
    </location>
</feature>
<evidence type="ECO:0000256" key="2">
    <source>
        <dbReference type="ARBA" id="ARBA00022603"/>
    </source>
</evidence>
<comment type="caution">
    <text evidence="7">The sequence shown here is derived from an EMBL/GenBank/DDBJ whole genome shotgun (WGS) entry which is preliminary data.</text>
</comment>
<dbReference type="GO" id="GO:0008170">
    <property type="term" value="F:N-methyltransferase activity"/>
    <property type="evidence" value="ECO:0007669"/>
    <property type="project" value="InterPro"/>
</dbReference>
<evidence type="ECO:0000313" key="8">
    <source>
        <dbReference type="Proteomes" id="UP000236151"/>
    </source>
</evidence>
<evidence type="ECO:0000259" key="6">
    <source>
        <dbReference type="Pfam" id="PF01555"/>
    </source>
</evidence>
<dbReference type="SUPFAM" id="SSF53335">
    <property type="entry name" value="S-adenosyl-L-methionine-dependent methyltransferases"/>
    <property type="match status" value="1"/>
</dbReference>
<evidence type="ECO:0000256" key="4">
    <source>
        <dbReference type="ARBA" id="ARBA00022691"/>
    </source>
</evidence>
<organism evidence="7 8">
    <name type="scientific">Clostridium thermosuccinogenes</name>
    <dbReference type="NCBI Taxonomy" id="84032"/>
    <lineage>
        <taxon>Bacteria</taxon>
        <taxon>Bacillati</taxon>
        <taxon>Bacillota</taxon>
        <taxon>Clostridia</taxon>
        <taxon>Eubacteriales</taxon>
        <taxon>Clostridiaceae</taxon>
        <taxon>Clostridium</taxon>
    </lineage>
</organism>
<accession>A0A2K2FS58</accession>
<dbReference type="PRINTS" id="PR00506">
    <property type="entry name" value="D21N6MTFRASE"/>
</dbReference>